<name>A0ACC7S5D3_DOLFA</name>
<dbReference type="EMBL" id="VILF01000003">
    <property type="protein sequence ID" value="MTJ43690.1"/>
    <property type="molecule type" value="Genomic_DNA"/>
</dbReference>
<organism evidence="1 2">
    <name type="scientific">Dolichospermum flos-aquae UHCC 0037</name>
    <dbReference type="NCBI Taxonomy" id="2590026"/>
    <lineage>
        <taxon>Bacteria</taxon>
        <taxon>Bacillati</taxon>
        <taxon>Cyanobacteriota</taxon>
        <taxon>Cyanophyceae</taxon>
        <taxon>Nostocales</taxon>
        <taxon>Aphanizomenonaceae</taxon>
        <taxon>Dolichospermum</taxon>
    </lineage>
</organism>
<sequence length="271" mass="30279">MKRQIGVTTWIFGNLNLVDTAEIIAQMGFNGVELYVDIDSVSVKDVKNIFANEGLEIFSLTPGNVDLASSDQKIRKFAIDYYKKLIDYGAELGQPVITCHEYIQNQMGSIYSGSIELLVESCREIALYASQANLKLGFEPLNRYLCRFILKSTDVLSLLAQINTSNLTIVLDAFHMNLEEDDPVKAIIRCGEQLSAYQIADSNRKGIGFGHIDFERHFAALDTIQYTGPIVFECAAPRQTPGSDSEDNLDELKLHLSASKDWLTNRKQALV</sequence>
<reference evidence="2" key="1">
    <citation type="journal article" date="2020" name="Toxins">
        <title>Phylogenomic Analysis of Secondary Metabolism in the Toxic Cyanobacterial Genera Anabaena, Dolichospermum and Aphanizomenon.</title>
        <authorList>
            <person name="Oesterholm J."/>
            <person name="Popin R.V."/>
            <person name="Fewer D.P."/>
            <person name="Sivonen K."/>
        </authorList>
    </citation>
    <scope>NUCLEOTIDE SEQUENCE [LARGE SCALE GENOMIC DNA]</scope>
    <source>
        <strain evidence="2">UHCC 0037</strain>
    </source>
</reference>
<keyword evidence="1" id="KW-0413">Isomerase</keyword>
<evidence type="ECO:0000313" key="1">
    <source>
        <dbReference type="EMBL" id="MTJ43690.1"/>
    </source>
</evidence>
<proteinExistence type="predicted"/>
<gene>
    <name evidence="1" type="ORF">FJR39_11005</name>
</gene>
<dbReference type="Proteomes" id="UP001517388">
    <property type="component" value="Unassembled WGS sequence"/>
</dbReference>
<protein>
    <submittedName>
        <fullName evidence="1">Sugar phosphate isomerase/epimerase</fullName>
    </submittedName>
</protein>
<comment type="caution">
    <text evidence="1">The sequence shown here is derived from an EMBL/GenBank/DDBJ whole genome shotgun (WGS) entry which is preliminary data.</text>
</comment>
<accession>A0ACC7S5D3</accession>
<keyword evidence="2" id="KW-1185">Reference proteome</keyword>
<evidence type="ECO:0000313" key="2">
    <source>
        <dbReference type="Proteomes" id="UP001517388"/>
    </source>
</evidence>